<name>A0ACC0Y2R2_9ROSI</name>
<evidence type="ECO:0000313" key="1">
    <source>
        <dbReference type="EMBL" id="KAJ0028692.1"/>
    </source>
</evidence>
<protein>
    <submittedName>
        <fullName evidence="1">Uncharacterized protein</fullName>
    </submittedName>
</protein>
<dbReference type="EMBL" id="CM047744">
    <property type="protein sequence ID" value="KAJ0028692.1"/>
    <property type="molecule type" value="Genomic_DNA"/>
</dbReference>
<proteinExistence type="predicted"/>
<dbReference type="Proteomes" id="UP001163603">
    <property type="component" value="Chromosome 9"/>
</dbReference>
<accession>A0ACC0Y2R2</accession>
<reference evidence="2" key="1">
    <citation type="journal article" date="2023" name="G3 (Bethesda)">
        <title>Genome assembly and association tests identify interacting loci associated with vigor, precocity, and sex in interspecific pistachio rootstocks.</title>
        <authorList>
            <person name="Palmer W."/>
            <person name="Jacygrad E."/>
            <person name="Sagayaradj S."/>
            <person name="Cavanaugh K."/>
            <person name="Han R."/>
            <person name="Bertier L."/>
            <person name="Beede B."/>
            <person name="Kafkas S."/>
            <person name="Golino D."/>
            <person name="Preece J."/>
            <person name="Michelmore R."/>
        </authorList>
    </citation>
    <scope>NUCLEOTIDE SEQUENCE [LARGE SCALE GENOMIC DNA]</scope>
</reference>
<evidence type="ECO:0000313" key="2">
    <source>
        <dbReference type="Proteomes" id="UP001163603"/>
    </source>
</evidence>
<sequence length="80" mass="8936">MEEEEEAKIIEVLSTLTSSKLSDLTHSILSLTHRHHRRLAALLSSPPIFFLTLQPSPLPLSPQQNSPHRSPPPLFSPTPH</sequence>
<gene>
    <name evidence="1" type="ORF">Pint_35528</name>
</gene>
<keyword evidence="2" id="KW-1185">Reference proteome</keyword>
<comment type="caution">
    <text evidence="1">The sequence shown here is derived from an EMBL/GenBank/DDBJ whole genome shotgun (WGS) entry which is preliminary data.</text>
</comment>
<organism evidence="1 2">
    <name type="scientific">Pistacia integerrima</name>
    <dbReference type="NCBI Taxonomy" id="434235"/>
    <lineage>
        <taxon>Eukaryota</taxon>
        <taxon>Viridiplantae</taxon>
        <taxon>Streptophyta</taxon>
        <taxon>Embryophyta</taxon>
        <taxon>Tracheophyta</taxon>
        <taxon>Spermatophyta</taxon>
        <taxon>Magnoliopsida</taxon>
        <taxon>eudicotyledons</taxon>
        <taxon>Gunneridae</taxon>
        <taxon>Pentapetalae</taxon>
        <taxon>rosids</taxon>
        <taxon>malvids</taxon>
        <taxon>Sapindales</taxon>
        <taxon>Anacardiaceae</taxon>
        <taxon>Pistacia</taxon>
    </lineage>
</organism>